<dbReference type="KEGG" id="ccap:AES38_13600"/>
<dbReference type="InterPro" id="IPR023210">
    <property type="entry name" value="NADP_OxRdtase_dom"/>
</dbReference>
<dbReference type="PANTHER" id="PTHR43364">
    <property type="entry name" value="NADH-SPECIFIC METHYLGLYOXAL REDUCTASE-RELATED"/>
    <property type="match status" value="1"/>
</dbReference>
<keyword evidence="3" id="KW-1185">Reference proteome</keyword>
<evidence type="ECO:0000259" key="1">
    <source>
        <dbReference type="Pfam" id="PF00248"/>
    </source>
</evidence>
<evidence type="ECO:0000313" key="3">
    <source>
        <dbReference type="Proteomes" id="UP000503164"/>
    </source>
</evidence>
<accession>A0AAE6XTI0</accession>
<name>A0AAE6XTI0_9MICO</name>
<proteinExistence type="predicted"/>
<gene>
    <name evidence="2" type="ORF">GW570_13600</name>
</gene>
<protein>
    <submittedName>
        <fullName evidence="2">Aldo/keto reductase</fullName>
    </submittedName>
</protein>
<dbReference type="Gene3D" id="3.20.20.100">
    <property type="entry name" value="NADP-dependent oxidoreductase domain"/>
    <property type="match status" value="1"/>
</dbReference>
<evidence type="ECO:0000313" key="2">
    <source>
        <dbReference type="EMBL" id="QIS46041.1"/>
    </source>
</evidence>
<dbReference type="InterPro" id="IPR050523">
    <property type="entry name" value="AKR_Detox_Biosynth"/>
</dbReference>
<dbReference type="Pfam" id="PF00248">
    <property type="entry name" value="Aldo_ket_red"/>
    <property type="match status" value="1"/>
</dbReference>
<dbReference type="EMBL" id="CP048049">
    <property type="protein sequence ID" value="QIS46041.1"/>
    <property type="molecule type" value="Genomic_DNA"/>
</dbReference>
<dbReference type="RefSeq" id="WP_053775409.1">
    <property type="nucleotide sequence ID" value="NZ_CP012573.1"/>
</dbReference>
<dbReference type="CDD" id="cd19081">
    <property type="entry name" value="AKR_AKR9C1"/>
    <property type="match status" value="1"/>
</dbReference>
<organism evidence="2 3">
    <name type="scientific">Clavibacter capsici</name>
    <dbReference type="NCBI Taxonomy" id="1874630"/>
    <lineage>
        <taxon>Bacteria</taxon>
        <taxon>Bacillati</taxon>
        <taxon>Actinomycetota</taxon>
        <taxon>Actinomycetes</taxon>
        <taxon>Micrococcales</taxon>
        <taxon>Microbacteriaceae</taxon>
        <taxon>Clavibacter</taxon>
    </lineage>
</organism>
<dbReference type="Proteomes" id="UP000503164">
    <property type="component" value="Chromosome"/>
</dbReference>
<dbReference type="AlphaFoldDB" id="A0AAE6XTI0"/>
<dbReference type="GO" id="GO:0005829">
    <property type="term" value="C:cytosol"/>
    <property type="evidence" value="ECO:0007669"/>
    <property type="project" value="TreeGrafter"/>
</dbReference>
<dbReference type="SUPFAM" id="SSF51430">
    <property type="entry name" value="NAD(P)-linked oxidoreductase"/>
    <property type="match status" value="1"/>
</dbReference>
<feature type="domain" description="NADP-dependent oxidoreductase" evidence="1">
    <location>
        <begin position="24"/>
        <end position="319"/>
    </location>
</feature>
<dbReference type="PANTHER" id="PTHR43364:SF6">
    <property type="entry name" value="OXIDOREDUCTASE-RELATED"/>
    <property type="match status" value="1"/>
</dbReference>
<dbReference type="InterPro" id="IPR036812">
    <property type="entry name" value="NAD(P)_OxRdtase_dom_sf"/>
</dbReference>
<sequence length="329" mass="34069">MQFPAAPGPSTRALGTSGVVVSTLGLGTSGFGWTADREAAWAILDAYREEGGTFVDTASSYSQWVPGHAGGESETIIGGWLAARGCRDAVVVGTKVGKSRDAPGTSAASIRRGVDASLRRLGTDHVDIVHAHLDDTRTPLEETVAALSDLVKGGKARVVGVSGFTPERLEEALALAHGSGAVPVGVVQEEYSLLARERTEGRLQAVVRQEGVGLVAHSVLAKGFLTGKYLPGAPAVPSARALDAEQYMSPGGHATVRAAEEVARSRGVTVAEVAIAWVLGRPGIASALVGARTVRQIRQLMPAGQLVLDDDEVSRLASAAARAVRDETT</sequence>
<reference evidence="2 3" key="1">
    <citation type="journal article" date="2020" name="Mol. Plant Pathol.">
        <title>Plasmid composition and the chpG gene determine the virulence level of Clavibacter capsici natural isolates in pepper.</title>
        <authorList>
            <person name="Hwang I.S."/>
            <person name="Lee H.M."/>
            <person name="Oh E.J."/>
            <person name="Lee S."/>
            <person name="Heu S."/>
            <person name="Oh C.S."/>
        </authorList>
    </citation>
    <scope>NUCLEOTIDE SEQUENCE [LARGE SCALE GENOMIC DNA]</scope>
    <source>
        <strain evidence="2 3">1101</strain>
    </source>
</reference>